<reference evidence="2 3" key="1">
    <citation type="submission" date="2010-12" db="EMBL/GenBank/DDBJ databases">
        <title>Complete sequence of Desulfurispirillum indicum S5.</title>
        <authorList>
            <consortium name="US DOE Joint Genome Institute"/>
            <person name="Lucas S."/>
            <person name="Copeland A."/>
            <person name="Lapidus A."/>
            <person name="Cheng J.-F."/>
            <person name="Goodwin L."/>
            <person name="Pitluck S."/>
            <person name="Chertkov O."/>
            <person name="Held B."/>
            <person name="Detter J.C."/>
            <person name="Han C."/>
            <person name="Tapia R."/>
            <person name="Land M."/>
            <person name="Hauser L."/>
            <person name="Kyrpides N."/>
            <person name="Ivanova N."/>
            <person name="Mikhailova N."/>
            <person name="Haggblom M."/>
            <person name="Rauschenbach I."/>
            <person name="Bini E."/>
            <person name="Woyke T."/>
        </authorList>
    </citation>
    <scope>NUCLEOTIDE SEQUENCE [LARGE SCALE GENOMIC DNA]</scope>
    <source>
        <strain evidence="3">ATCC BAA-1389 / DSM 22839 / S5</strain>
    </source>
</reference>
<dbReference type="eggNOG" id="COG2226">
    <property type="taxonomic scope" value="Bacteria"/>
</dbReference>
<dbReference type="EMBL" id="CP002432">
    <property type="protein sequence ID" value="ADU66722.1"/>
    <property type="molecule type" value="Genomic_DNA"/>
</dbReference>
<dbReference type="HOGENOM" id="CLU_037990_1_2_0"/>
<dbReference type="CDD" id="cd02440">
    <property type="entry name" value="AdoMet_MTases"/>
    <property type="match status" value="1"/>
</dbReference>
<dbReference type="PANTHER" id="PTHR43861:SF3">
    <property type="entry name" value="PUTATIVE (AFU_ORTHOLOGUE AFUA_2G14390)-RELATED"/>
    <property type="match status" value="1"/>
</dbReference>
<dbReference type="Proteomes" id="UP000002572">
    <property type="component" value="Chromosome"/>
</dbReference>
<dbReference type="RefSeq" id="WP_013506602.1">
    <property type="nucleotide sequence ID" value="NC_014836.1"/>
</dbReference>
<dbReference type="AlphaFoldDB" id="E6W2H2"/>
<evidence type="ECO:0000313" key="2">
    <source>
        <dbReference type="EMBL" id="ADU66722.1"/>
    </source>
</evidence>
<dbReference type="KEGG" id="din:Selin_2002"/>
<dbReference type="PANTHER" id="PTHR43861">
    <property type="entry name" value="TRANS-ACONITATE 2-METHYLTRANSFERASE-RELATED"/>
    <property type="match status" value="1"/>
</dbReference>
<name>E6W2H2_DESIS</name>
<proteinExistence type="predicted"/>
<protein>
    <submittedName>
        <fullName evidence="2">Methyltransferase type 11</fullName>
    </submittedName>
</protein>
<sequence>MSSHFDAAASKWDHDPAKVERARVTAERIRELPFVNRNSLVDFGSGTGLLGLQLKDSFASVLLVDSSPEMLRVAREKITEQGITNVETCHGDSLTDVVSRHSAITTLMVLHHMADVKAFFTEAYQALEPEGFLIIADLAKEDGSFHKHMSSFSGHNGFDTEELSEIAAESGFRVHSAERYHEIVKKGANGEKRAYPLFLFAAIKQVLP</sequence>
<evidence type="ECO:0000313" key="3">
    <source>
        <dbReference type="Proteomes" id="UP000002572"/>
    </source>
</evidence>
<dbReference type="Pfam" id="PF13489">
    <property type="entry name" value="Methyltransf_23"/>
    <property type="match status" value="1"/>
</dbReference>
<dbReference type="InterPro" id="IPR029063">
    <property type="entry name" value="SAM-dependent_MTases_sf"/>
</dbReference>
<accession>E6W2H2</accession>
<dbReference type="InParanoid" id="E6W2H2"/>
<organism evidence="2 3">
    <name type="scientific">Desulfurispirillum indicum (strain ATCC BAA-1389 / DSM 22839 / S5)</name>
    <dbReference type="NCBI Taxonomy" id="653733"/>
    <lineage>
        <taxon>Bacteria</taxon>
        <taxon>Pseudomonadati</taxon>
        <taxon>Chrysiogenota</taxon>
        <taxon>Chrysiogenia</taxon>
        <taxon>Chrysiogenales</taxon>
        <taxon>Chrysiogenaceae</taxon>
        <taxon>Desulfurispirillum</taxon>
    </lineage>
</organism>
<keyword evidence="1 2" id="KW-0808">Transferase</keyword>
<evidence type="ECO:0000256" key="1">
    <source>
        <dbReference type="ARBA" id="ARBA00022679"/>
    </source>
</evidence>
<keyword evidence="2" id="KW-0489">Methyltransferase</keyword>
<dbReference type="GO" id="GO:0032259">
    <property type="term" value="P:methylation"/>
    <property type="evidence" value="ECO:0007669"/>
    <property type="project" value="UniProtKB-KW"/>
</dbReference>
<keyword evidence="3" id="KW-1185">Reference proteome</keyword>
<gene>
    <name evidence="2" type="ordered locus">Selin_2002</name>
</gene>
<dbReference type="Gene3D" id="3.40.50.150">
    <property type="entry name" value="Vaccinia Virus protein VP39"/>
    <property type="match status" value="1"/>
</dbReference>
<dbReference type="GO" id="GO:0008168">
    <property type="term" value="F:methyltransferase activity"/>
    <property type="evidence" value="ECO:0007669"/>
    <property type="project" value="UniProtKB-KW"/>
</dbReference>
<dbReference type="SUPFAM" id="SSF53335">
    <property type="entry name" value="S-adenosyl-L-methionine-dependent methyltransferases"/>
    <property type="match status" value="1"/>
</dbReference>